<protein>
    <submittedName>
        <fullName evidence="4">Alpha/beta hydrolase</fullName>
    </submittedName>
</protein>
<dbReference type="InterPro" id="IPR029058">
    <property type="entry name" value="AB_hydrolase_fold"/>
</dbReference>
<dbReference type="InterPro" id="IPR050266">
    <property type="entry name" value="AB_hydrolase_sf"/>
</dbReference>
<dbReference type="AlphaFoldDB" id="A0A0N8GMN6"/>
<dbReference type="PANTHER" id="PTHR43798">
    <property type="entry name" value="MONOACYLGLYCEROL LIPASE"/>
    <property type="match status" value="1"/>
</dbReference>
<accession>A0A0N8GMN6</accession>
<comment type="caution">
    <text evidence="4">The sequence shown here is derived from an EMBL/GenBank/DDBJ whole genome shotgun (WGS) entry which is preliminary data.</text>
</comment>
<evidence type="ECO:0000313" key="4">
    <source>
        <dbReference type="EMBL" id="KPL75802.1"/>
    </source>
</evidence>
<dbReference type="SUPFAM" id="SSF53474">
    <property type="entry name" value="alpha/beta-Hydrolases"/>
    <property type="match status" value="1"/>
</dbReference>
<dbReference type="GO" id="GO:0004177">
    <property type="term" value="F:aminopeptidase activity"/>
    <property type="evidence" value="ECO:0007669"/>
    <property type="project" value="UniProtKB-EC"/>
</dbReference>
<evidence type="ECO:0000256" key="1">
    <source>
        <dbReference type="ARBA" id="ARBA00010088"/>
    </source>
</evidence>
<dbReference type="InterPro" id="IPR000073">
    <property type="entry name" value="AB_hydrolase_1"/>
</dbReference>
<dbReference type="GO" id="GO:0016020">
    <property type="term" value="C:membrane"/>
    <property type="evidence" value="ECO:0007669"/>
    <property type="project" value="TreeGrafter"/>
</dbReference>
<keyword evidence="5" id="KW-1185">Reference proteome</keyword>
<evidence type="ECO:0000313" key="5">
    <source>
        <dbReference type="Proteomes" id="UP000050501"/>
    </source>
</evidence>
<reference evidence="4 5" key="1">
    <citation type="submission" date="2015-07" db="EMBL/GenBank/DDBJ databases">
        <title>Genome sequence of Levilinea saccharolytica DSM 16555.</title>
        <authorList>
            <person name="Hemp J."/>
            <person name="Ward L.M."/>
            <person name="Pace L.A."/>
            <person name="Fischer W.W."/>
        </authorList>
    </citation>
    <scope>NUCLEOTIDE SEQUENCE [LARGE SCALE GENOMIC DNA]</scope>
    <source>
        <strain evidence="4 5">KIBI-1</strain>
    </source>
</reference>
<evidence type="ECO:0000256" key="2">
    <source>
        <dbReference type="ARBA" id="ARBA00022801"/>
    </source>
</evidence>
<sequence>MRGENGEPLAGSLSEKIFVEINGTAQGMFIKSRDVRNPVLLFVHGGPGMPEYWLTQRYPTGLEEDFTVVWWEQRGAGLSYRADLPAETMTAEQFVADTLAVSRYLIERFGQPKIYLMGHSWGSYIGIQAAAQSPELYHAYIGVGQMAHQIESEQLAYAYALEQYRARGDTRMLRKLEAVPPSQTAPLPAEYEALRDAYMHGIGIGTTRDMNSVITGIFLPSWQFREYTLAEKVKLWRGKVYSRSPEFGLWNTMLSVDMSQKVPRLELPAYFFHGLYDYTCAYPLAKAYAETLDAPLKGFYTFAESAHSPMFEEPQKMRQILRQDVLVGKNTLADE</sequence>
<gene>
    <name evidence="4" type="ORF">ADN01_18010</name>
</gene>
<keyword evidence="2 4" id="KW-0378">Hydrolase</keyword>
<dbReference type="PRINTS" id="PR00793">
    <property type="entry name" value="PROAMNOPTASE"/>
</dbReference>
<organism evidence="4 5">
    <name type="scientific">Levilinea saccharolytica</name>
    <dbReference type="NCBI Taxonomy" id="229921"/>
    <lineage>
        <taxon>Bacteria</taxon>
        <taxon>Bacillati</taxon>
        <taxon>Chloroflexota</taxon>
        <taxon>Anaerolineae</taxon>
        <taxon>Anaerolineales</taxon>
        <taxon>Anaerolineaceae</taxon>
        <taxon>Levilinea</taxon>
    </lineage>
</organism>
<dbReference type="Proteomes" id="UP000050501">
    <property type="component" value="Unassembled WGS sequence"/>
</dbReference>
<dbReference type="InterPro" id="IPR002410">
    <property type="entry name" value="Peptidase_S33"/>
</dbReference>
<evidence type="ECO:0000259" key="3">
    <source>
        <dbReference type="Pfam" id="PF00561"/>
    </source>
</evidence>
<dbReference type="Pfam" id="PF00561">
    <property type="entry name" value="Abhydrolase_1"/>
    <property type="match status" value="1"/>
</dbReference>
<dbReference type="PANTHER" id="PTHR43798:SF33">
    <property type="entry name" value="HYDROLASE, PUTATIVE (AFU_ORTHOLOGUE AFUA_2G14860)-RELATED"/>
    <property type="match status" value="1"/>
</dbReference>
<comment type="similarity">
    <text evidence="1">Belongs to the peptidase S33 family.</text>
</comment>
<dbReference type="PATRIC" id="fig|229921.5.peg.237"/>
<dbReference type="STRING" id="229921.ADN01_18010"/>
<proteinExistence type="inferred from homology"/>
<name>A0A0N8GMN6_9CHLR</name>
<dbReference type="Gene3D" id="3.40.50.1820">
    <property type="entry name" value="alpha/beta hydrolase"/>
    <property type="match status" value="1"/>
</dbReference>
<dbReference type="EMBL" id="LGCM01000065">
    <property type="protein sequence ID" value="KPL75802.1"/>
    <property type="molecule type" value="Genomic_DNA"/>
</dbReference>
<feature type="domain" description="AB hydrolase-1" evidence="3">
    <location>
        <begin position="38"/>
        <end position="161"/>
    </location>
</feature>
<dbReference type="GO" id="GO:0006508">
    <property type="term" value="P:proteolysis"/>
    <property type="evidence" value="ECO:0007669"/>
    <property type="project" value="InterPro"/>
</dbReference>